<dbReference type="SUPFAM" id="SSF81901">
    <property type="entry name" value="HCP-like"/>
    <property type="match status" value="1"/>
</dbReference>
<dbReference type="InterPro" id="IPR050767">
    <property type="entry name" value="Sel1_AlgK"/>
</dbReference>
<dbReference type="PANTHER" id="PTHR11102:SF160">
    <property type="entry name" value="ERAD-ASSOCIATED E3 UBIQUITIN-PROTEIN LIGASE COMPONENT HRD3"/>
    <property type="match status" value="1"/>
</dbReference>
<dbReference type="Pfam" id="PF01471">
    <property type="entry name" value="PG_binding_1"/>
    <property type="match status" value="1"/>
</dbReference>
<dbReference type="Pfam" id="PF08238">
    <property type="entry name" value="Sel1"/>
    <property type="match status" value="4"/>
</dbReference>
<dbReference type="SMART" id="SM00671">
    <property type="entry name" value="SEL1"/>
    <property type="match status" value="4"/>
</dbReference>
<dbReference type="Gene3D" id="1.10.101.10">
    <property type="entry name" value="PGBD-like superfamily/PGBD"/>
    <property type="match status" value="1"/>
</dbReference>
<keyword evidence="4" id="KW-1185">Reference proteome</keyword>
<dbReference type="Proteomes" id="UP000533306">
    <property type="component" value="Unassembled WGS sequence"/>
</dbReference>
<sequence>MSNRRSYLDTLNAGRTRKPHSALDQINESLAALEERLKRSRADVQPRSENLRQDGFLRSFSAAADRDAGRDDLHWGASAPGSSRYAQKTAPAQGRNYQAIAHDIDRVRGQEDGLAMAGRIAGELQGLREELRQQMTVGLQREFEVLRRDIDRSVRSGEGAGSSLRFGRELERLSGAVQELAHKSDDRSVSMLRLELEQLRGQVETLAREDSVQAVDRRWDEFDRRWTAFEDRFGAGLDNRIAEEGFSILNQRLEDIARAVDTLPQSLSLRSLEEKLRTLSGAVDQLAAHRPSGEETLGLIDERLDEISRAIVASTVAAKTSGFDPASLERIESRIAALAEQIEEVAHDRPSAEIMERLGLLSRRVDELAAGNRLPVDMLERFADQMAVIAERVGQRPEMPDLSHLLEGLEQRLDLFAISVERRQSDAVEQGNIIFRDLERRLDEFAERLDRRDAVPAFDGGEVIEAIDARFDALARELESREPAGQDAIRGLEARLADISQRLDGSSERFSSLDQDLIRSLEAQVAGLSAHLSQPGTPLPDLEDISPRLSQIEESLAGTRETILEAARDAAERAVQSMAGADAEKAAVAGLAQDLKTLESLTRRSDDRNARTFEAIHDTLLKIVERLGSLENFSSAAEVVRPEAEKIPVRQVPSLDMDTLAGEGETLLADAMDGEVQVRTPAQAASEAARAALGDVAGEEVARKTSLLGNITRAFRKDAAVVRPEVAEPAAATAEPGLDEPLEPSLLNRPLEPGSGAPDLNAILKRVRDERGQSAERPGTDAAKSDFIAAARRAAQAAAAEAETLKRQSTLGGPARGLRIGELFRARRKPILMAVGAVMLALAGLQFGKAFIGKQEEAPRAAAAPAAIEQILPAEQPAPQVQAARVVEPERVAQDPVAPIIEESVLQEPVQTADNPASGPVAAEPAAPVAEARQEASAPQPAIPEATNDATDDLSTGAVPPVASSLIDVPADVGTPALREAAAGGDAKALFEVGAHYAEARGVKEDTAAAANWYEKAAEMGLAPAQYRIGNFYEKGIGVARDTAKAREWYEKAAAQGNASAMHNLAVLLAMGTDAPADNEGAARWFKAAADLGVKDSQFNLGILAAKGVGMPQNLEESYKWFTLVARTGDKDAAAKRDEIAKALRPEQLEKARQTAELWQAREMDPAANDVDVPDAWLGEPVTTSSVDMKKAVQNIQRILNKNGYQAGAIDGVMGGKTKEAIAAFQADNGLPATGDIDDKLVEALLARK</sequence>
<feature type="region of interest" description="Disordered" evidence="1">
    <location>
        <begin position="1"/>
        <end position="21"/>
    </location>
</feature>
<dbReference type="PANTHER" id="PTHR11102">
    <property type="entry name" value="SEL-1-LIKE PROTEIN"/>
    <property type="match status" value="1"/>
</dbReference>
<dbReference type="InterPro" id="IPR036365">
    <property type="entry name" value="PGBD-like_sf"/>
</dbReference>
<name>A0A7W9VUA7_9HYPH</name>
<proteinExistence type="predicted"/>
<dbReference type="AlphaFoldDB" id="A0A7W9VUA7"/>
<dbReference type="RefSeq" id="WP_183827207.1">
    <property type="nucleotide sequence ID" value="NZ_JACHEU010000001.1"/>
</dbReference>
<dbReference type="InterPro" id="IPR006597">
    <property type="entry name" value="Sel1-like"/>
</dbReference>
<dbReference type="EMBL" id="JACHEU010000001">
    <property type="protein sequence ID" value="MBB6011808.1"/>
    <property type="molecule type" value="Genomic_DNA"/>
</dbReference>
<accession>A0A7W9VUA7</accession>
<gene>
    <name evidence="3" type="ORF">HNR59_001153</name>
</gene>
<feature type="domain" description="Peptidoglycan binding-like" evidence="2">
    <location>
        <begin position="1192"/>
        <end position="1245"/>
    </location>
</feature>
<dbReference type="InterPro" id="IPR036366">
    <property type="entry name" value="PGBDSf"/>
</dbReference>
<evidence type="ECO:0000259" key="2">
    <source>
        <dbReference type="Pfam" id="PF01471"/>
    </source>
</evidence>
<evidence type="ECO:0000313" key="3">
    <source>
        <dbReference type="EMBL" id="MBB6011808.1"/>
    </source>
</evidence>
<feature type="region of interest" description="Disordered" evidence="1">
    <location>
        <begin position="727"/>
        <end position="759"/>
    </location>
</feature>
<feature type="region of interest" description="Disordered" evidence="1">
    <location>
        <begin position="70"/>
        <end position="93"/>
    </location>
</feature>
<dbReference type="Gene3D" id="1.25.40.10">
    <property type="entry name" value="Tetratricopeptide repeat domain"/>
    <property type="match status" value="1"/>
</dbReference>
<feature type="compositionally biased region" description="Low complexity" evidence="1">
    <location>
        <begin position="916"/>
        <end position="938"/>
    </location>
</feature>
<feature type="compositionally biased region" description="Low complexity" evidence="1">
    <location>
        <begin position="727"/>
        <end position="736"/>
    </location>
</feature>
<organism evidence="3 4">
    <name type="scientific">Aquamicrobium lusatiense</name>
    <dbReference type="NCBI Taxonomy" id="89772"/>
    <lineage>
        <taxon>Bacteria</taxon>
        <taxon>Pseudomonadati</taxon>
        <taxon>Pseudomonadota</taxon>
        <taxon>Alphaproteobacteria</taxon>
        <taxon>Hyphomicrobiales</taxon>
        <taxon>Phyllobacteriaceae</taxon>
        <taxon>Aquamicrobium</taxon>
    </lineage>
</organism>
<dbReference type="InterPro" id="IPR011990">
    <property type="entry name" value="TPR-like_helical_dom_sf"/>
</dbReference>
<dbReference type="InterPro" id="IPR002477">
    <property type="entry name" value="Peptidoglycan-bd-like"/>
</dbReference>
<feature type="region of interest" description="Disordered" evidence="1">
    <location>
        <begin position="909"/>
        <end position="961"/>
    </location>
</feature>
<dbReference type="SUPFAM" id="SSF47090">
    <property type="entry name" value="PGBD-like"/>
    <property type="match status" value="1"/>
</dbReference>
<protein>
    <submittedName>
        <fullName evidence="3">Localization factor PodJL</fullName>
    </submittedName>
</protein>
<evidence type="ECO:0000313" key="4">
    <source>
        <dbReference type="Proteomes" id="UP000533306"/>
    </source>
</evidence>
<evidence type="ECO:0000256" key="1">
    <source>
        <dbReference type="SAM" id="MobiDB-lite"/>
    </source>
</evidence>
<reference evidence="3 4" key="1">
    <citation type="submission" date="2020-08" db="EMBL/GenBank/DDBJ databases">
        <title>Genomic Encyclopedia of Type Strains, Phase IV (KMG-IV): sequencing the most valuable type-strain genomes for metagenomic binning, comparative biology and taxonomic classification.</title>
        <authorList>
            <person name="Goeker M."/>
        </authorList>
    </citation>
    <scope>NUCLEOTIDE SEQUENCE [LARGE SCALE GENOMIC DNA]</scope>
    <source>
        <strain evidence="3 4">DSM 11099</strain>
    </source>
</reference>
<comment type="caution">
    <text evidence="3">The sequence shown here is derived from an EMBL/GenBank/DDBJ whole genome shotgun (WGS) entry which is preliminary data.</text>
</comment>